<comment type="similarity">
    <text evidence="2">Belongs to the SusD family.</text>
</comment>
<keyword evidence="5" id="KW-0998">Cell outer membrane</keyword>
<feature type="domain" description="RagB/SusD" evidence="6">
    <location>
        <begin position="269"/>
        <end position="500"/>
    </location>
</feature>
<keyword evidence="3" id="KW-0732">Signal</keyword>
<dbReference type="InterPro" id="IPR012944">
    <property type="entry name" value="SusD_RagB_dom"/>
</dbReference>
<evidence type="ECO:0000256" key="2">
    <source>
        <dbReference type="ARBA" id="ARBA00006275"/>
    </source>
</evidence>
<evidence type="ECO:0000256" key="3">
    <source>
        <dbReference type="ARBA" id="ARBA00022729"/>
    </source>
</evidence>
<dbReference type="SUPFAM" id="SSF48452">
    <property type="entry name" value="TPR-like"/>
    <property type="match status" value="1"/>
</dbReference>
<keyword evidence="4" id="KW-0472">Membrane</keyword>
<evidence type="ECO:0000259" key="6">
    <source>
        <dbReference type="Pfam" id="PF07980"/>
    </source>
</evidence>
<evidence type="ECO:0000313" key="7">
    <source>
        <dbReference type="EMBL" id="MCG9972690.1"/>
    </source>
</evidence>
<dbReference type="Pfam" id="PF07980">
    <property type="entry name" value="SusD_RagB"/>
    <property type="match status" value="1"/>
</dbReference>
<dbReference type="AlphaFoldDB" id="A0A9X2A761"/>
<comment type="subcellular location">
    <subcellularLocation>
        <location evidence="1">Cell outer membrane</location>
    </subcellularLocation>
</comment>
<comment type="caution">
    <text evidence="7">The sequence shown here is derived from an EMBL/GenBank/DDBJ whole genome shotgun (WGS) entry which is preliminary data.</text>
</comment>
<organism evidence="7 8">
    <name type="scientific">Christiangramia crocea</name>
    <dbReference type="NCBI Taxonomy" id="2904124"/>
    <lineage>
        <taxon>Bacteria</taxon>
        <taxon>Pseudomonadati</taxon>
        <taxon>Bacteroidota</taxon>
        <taxon>Flavobacteriia</taxon>
        <taxon>Flavobacteriales</taxon>
        <taxon>Flavobacteriaceae</taxon>
        <taxon>Christiangramia</taxon>
    </lineage>
</organism>
<dbReference type="Proteomes" id="UP001139344">
    <property type="component" value="Unassembled WGS sequence"/>
</dbReference>
<sequence length="533" mass="59041">MMKNYKLNLIIAVFGTLAISSCTDLEIEETDSIIVNQTGEFTGVSDVDATLSGIYDAVRGQLENQANLYALNEVTSDEFLVPTRGTDWGDNGVWRTLHQHSWSPIHPYVRDVWNEQNSNVFRTTEVIDERSNPTPQQEAEARFLRAFSMFWVMDLYGQVPFREPDEGIEIDPIILSRTEAFDFILEDLNTAVTNISSTGPGAGTNKVTKAAVHFLLAKLYLNKHIYYGNETADPADMQQVVNNVEAIEALGFGLEDGYFGIFSPKIDNETIWYTGSSVGNVIWHGLHYNQTTPANGGGGWNGFTTLADFYDLFEGDPNTNFVGDGQEERRGFVPTAASPVGVDFDGDGETDDLDEDGDGLLDGSQIGFGMLIGQQYDYDGSKLEAEVGKDLEFTKELPGLLGNSQGTGVRVIKYHPSNGSYTGHKIIFRYADALLMKAEAALNGASGDATELVNQLRTIRDASPLSSVTADDILDERGRELYSEFWRRNDLIRFGKYTSSWEFKDNTEEFRVLFPIPASAIISNPNLTQNPGY</sequence>
<evidence type="ECO:0000256" key="4">
    <source>
        <dbReference type="ARBA" id="ARBA00023136"/>
    </source>
</evidence>
<evidence type="ECO:0000313" key="8">
    <source>
        <dbReference type="Proteomes" id="UP001139344"/>
    </source>
</evidence>
<dbReference type="Gene3D" id="1.25.40.390">
    <property type="match status" value="1"/>
</dbReference>
<dbReference type="InterPro" id="IPR011990">
    <property type="entry name" value="TPR-like_helical_dom_sf"/>
</dbReference>
<dbReference type="PROSITE" id="PS51257">
    <property type="entry name" value="PROKAR_LIPOPROTEIN"/>
    <property type="match status" value="1"/>
</dbReference>
<dbReference type="GO" id="GO:0009279">
    <property type="term" value="C:cell outer membrane"/>
    <property type="evidence" value="ECO:0007669"/>
    <property type="project" value="UniProtKB-SubCell"/>
</dbReference>
<proteinExistence type="inferred from homology"/>
<reference evidence="7" key="1">
    <citation type="submission" date="2021-12" db="EMBL/GenBank/DDBJ databases">
        <title>Description of Gramella crocea sp. nov., a new bacterium isolated from activated sludge.</title>
        <authorList>
            <person name="Zhang X."/>
        </authorList>
    </citation>
    <scope>NUCLEOTIDE SEQUENCE</scope>
    <source>
        <strain evidence="7">YB25</strain>
    </source>
</reference>
<evidence type="ECO:0000256" key="5">
    <source>
        <dbReference type="ARBA" id="ARBA00023237"/>
    </source>
</evidence>
<protein>
    <submittedName>
        <fullName evidence="7">RagB/SusD family nutrient uptake outer membrane protein</fullName>
    </submittedName>
</protein>
<gene>
    <name evidence="7" type="ORF">LU635_13660</name>
</gene>
<name>A0A9X2A761_9FLAO</name>
<keyword evidence="8" id="KW-1185">Reference proteome</keyword>
<evidence type="ECO:0000256" key="1">
    <source>
        <dbReference type="ARBA" id="ARBA00004442"/>
    </source>
</evidence>
<accession>A0A9X2A761</accession>
<dbReference type="EMBL" id="JAJSON010000025">
    <property type="protein sequence ID" value="MCG9972690.1"/>
    <property type="molecule type" value="Genomic_DNA"/>
</dbReference>